<dbReference type="AlphaFoldDB" id="A0A9R1CU07"/>
<comment type="caution">
    <text evidence="3">The sequence shown here is derived from an EMBL/GenBank/DDBJ whole genome shotgun (WGS) entry which is preliminary data.</text>
</comment>
<evidence type="ECO:0000313" key="4">
    <source>
        <dbReference type="Proteomes" id="UP000825483"/>
    </source>
</evidence>
<sequence length="257" mass="29153">MFIILCVERVIILTVGKATMMAAMRIALALCMALLGSSIFDQIIFSNDIQQAIQDHREDVIQQTINKRLAIYDADMRKINASIDTLNVKNEALYRDLADNPTSVITTISTSEQVAGTDANGNVRKVKVHNVNKTVVPNPRAEQAKGNEQQLKIYNQQLETLRNNKKDIDKNTRAEIQARPTGFIEELEATLQVISDSWISLVFYVILFLFLTFLELFVLTIKMGDNKCDYELIVEHQLNLKKNMIANTENRFSKMAV</sequence>
<keyword evidence="2" id="KW-0472">Membrane</keyword>
<protein>
    <recommendedName>
        <fullName evidence="5">DUF4407 domain-containing protein</fullName>
    </recommendedName>
</protein>
<evidence type="ECO:0008006" key="5">
    <source>
        <dbReference type="Google" id="ProtNLM"/>
    </source>
</evidence>
<dbReference type="EMBL" id="BPUB01000001">
    <property type="protein sequence ID" value="GJG57366.1"/>
    <property type="molecule type" value="Genomic_DNA"/>
</dbReference>
<keyword evidence="2" id="KW-0812">Transmembrane</keyword>
<evidence type="ECO:0000313" key="3">
    <source>
        <dbReference type="EMBL" id="GJG57366.1"/>
    </source>
</evidence>
<dbReference type="Pfam" id="PF14362">
    <property type="entry name" value="DUF4407"/>
    <property type="match status" value="1"/>
</dbReference>
<evidence type="ECO:0000256" key="1">
    <source>
        <dbReference type="SAM" id="Coils"/>
    </source>
</evidence>
<evidence type="ECO:0000256" key="2">
    <source>
        <dbReference type="SAM" id="Phobius"/>
    </source>
</evidence>
<feature type="coiled-coil region" evidence="1">
    <location>
        <begin position="144"/>
        <end position="171"/>
    </location>
</feature>
<dbReference type="Proteomes" id="UP000825483">
    <property type="component" value="Unassembled WGS sequence"/>
</dbReference>
<keyword evidence="1" id="KW-0175">Coiled coil</keyword>
<gene>
    <name evidence="3" type="ORF">PRLR5076_02170</name>
</gene>
<organism evidence="3 4">
    <name type="scientific">Prevotella lacticifex</name>
    <dbReference type="NCBI Taxonomy" id="2854755"/>
    <lineage>
        <taxon>Bacteria</taxon>
        <taxon>Pseudomonadati</taxon>
        <taxon>Bacteroidota</taxon>
        <taxon>Bacteroidia</taxon>
        <taxon>Bacteroidales</taxon>
        <taxon>Prevotellaceae</taxon>
        <taxon>Prevotella</taxon>
    </lineage>
</organism>
<dbReference type="InterPro" id="IPR025519">
    <property type="entry name" value="DUF4407"/>
</dbReference>
<keyword evidence="4" id="KW-1185">Reference proteome</keyword>
<name>A0A9R1CU07_9BACT</name>
<proteinExistence type="predicted"/>
<accession>A0A9R1CU07</accession>
<keyword evidence="2" id="KW-1133">Transmembrane helix</keyword>
<reference evidence="3" key="1">
    <citation type="journal article" date="2022" name="Int. J. Syst. Evol. Microbiol.">
        <title>Prevotella lacticifex sp. nov., isolated from the rumen of cows.</title>
        <authorList>
            <person name="Shinkai T."/>
            <person name="Ikeyama N."/>
            <person name="Kumagai M."/>
            <person name="Ohmori H."/>
            <person name="Sakamoto M."/>
            <person name="Ohkuma M."/>
            <person name="Mitsumori M."/>
        </authorList>
    </citation>
    <scope>NUCLEOTIDE SEQUENCE</scope>
    <source>
        <strain evidence="3">R5076</strain>
    </source>
</reference>
<feature type="transmembrane region" description="Helical" evidence="2">
    <location>
        <begin position="198"/>
        <end position="219"/>
    </location>
</feature>